<dbReference type="Proteomes" id="UP001221763">
    <property type="component" value="Unassembled WGS sequence"/>
</dbReference>
<dbReference type="SUPFAM" id="SSF53098">
    <property type="entry name" value="Ribonuclease H-like"/>
    <property type="match status" value="1"/>
</dbReference>
<reference evidence="3 4" key="1">
    <citation type="journal article" date="2023" name="Plant">
        <title>Draft Genome Sequence Resource of CBPPT1, a 'Candidatus Phytoplasma trifolii'-Related Strain Associated with Potato Purple Top Disease in the Columbia Basin, U.S.A.</title>
        <authorList>
            <person name="Wei W."/>
            <person name="Shao J."/>
            <person name="Bottner-Parker K.D."/>
            <person name="Zhao Y."/>
        </authorList>
    </citation>
    <scope>NUCLEOTIDE SEQUENCE [LARGE SCALE GENOMIC DNA]</scope>
    <source>
        <strain evidence="3 4">CBPPT1</strain>
    </source>
</reference>
<dbReference type="InterPro" id="IPR025948">
    <property type="entry name" value="HTH-like_dom"/>
</dbReference>
<name>A0ABT5L8R8_9MOLU</name>
<dbReference type="InterPro" id="IPR001584">
    <property type="entry name" value="Integrase_cat-core"/>
</dbReference>
<dbReference type="Pfam" id="PF00665">
    <property type="entry name" value="rve"/>
    <property type="match status" value="1"/>
</dbReference>
<sequence length="312" mass="37435">MQKLKQKIKLLQKIIEKIKKIDKRMVFHLVNQFNQTLNLTTILKTIQIKRSTYYYWLKVKTKLKEKEEKYLLQQKRIKALCLHEQYFYGHRKITDLYQKTFNEFITKKKVYTIMKKNDISCRLRIKKNFTYRNLKNNLQVIPNLINQDFIATTPLQKLFTDITYFKTNQGFLYFSCIIDSFNNQIIASHVSKHQNKDLVLNTIKKLPKLKEPCIIHSDQGTVYQSLKIQQTLKKKGFLISMSRKAAPRDNAVIENFFGQMKTILQHQHPFLFQKSPDKMKKLINQFPQFWNNKWILTKLNYTTPSQCVQNLR</sequence>
<protein>
    <submittedName>
        <fullName evidence="3">IS3 family transposase</fullName>
    </submittedName>
</protein>
<dbReference type="NCBIfam" id="NF033516">
    <property type="entry name" value="transpos_IS3"/>
    <property type="match status" value="1"/>
</dbReference>
<dbReference type="Gene3D" id="3.30.420.10">
    <property type="entry name" value="Ribonuclease H-like superfamily/Ribonuclease H"/>
    <property type="match status" value="1"/>
</dbReference>
<dbReference type="Pfam" id="PF13276">
    <property type="entry name" value="HTH_21"/>
    <property type="match status" value="1"/>
</dbReference>
<dbReference type="PANTHER" id="PTHR46889:SF5">
    <property type="entry name" value="INTEGRASE PROTEIN"/>
    <property type="match status" value="1"/>
</dbReference>
<dbReference type="InterPro" id="IPR036397">
    <property type="entry name" value="RNaseH_sf"/>
</dbReference>
<dbReference type="RefSeq" id="WP_273585168.1">
    <property type="nucleotide sequence ID" value="NZ_JANHJP010000002.1"/>
</dbReference>
<organism evidence="3 4">
    <name type="scientific">Columbia Basin potato purple top phytoplasma</name>
    <dbReference type="NCBI Taxonomy" id="307134"/>
    <lineage>
        <taxon>Bacteria</taxon>
        <taxon>Bacillati</taxon>
        <taxon>Mycoplasmatota</taxon>
        <taxon>Mollicutes</taxon>
        <taxon>Acholeplasmatales</taxon>
        <taxon>Acholeplasmataceae</taxon>
        <taxon>Candidatus Phytoplasma</taxon>
        <taxon>16SrVI (Clover proliferation group)</taxon>
    </lineage>
</organism>
<dbReference type="PANTHER" id="PTHR46889">
    <property type="entry name" value="TRANSPOSASE INSF FOR INSERTION SEQUENCE IS3B-RELATED"/>
    <property type="match status" value="1"/>
</dbReference>
<gene>
    <name evidence="3" type="ORF">M8044_000166</name>
</gene>
<proteinExistence type="predicted"/>
<evidence type="ECO:0000313" key="4">
    <source>
        <dbReference type="Proteomes" id="UP001221763"/>
    </source>
</evidence>
<evidence type="ECO:0000259" key="2">
    <source>
        <dbReference type="PROSITE" id="PS50994"/>
    </source>
</evidence>
<comment type="caution">
    <text evidence="3">The sequence shown here is derived from an EMBL/GenBank/DDBJ whole genome shotgun (WGS) entry which is preliminary data.</text>
</comment>
<keyword evidence="4" id="KW-1185">Reference proteome</keyword>
<dbReference type="InterPro" id="IPR012337">
    <property type="entry name" value="RNaseH-like_sf"/>
</dbReference>
<dbReference type="PROSITE" id="PS50994">
    <property type="entry name" value="INTEGRASE"/>
    <property type="match status" value="1"/>
</dbReference>
<evidence type="ECO:0000256" key="1">
    <source>
        <dbReference type="ARBA" id="ARBA00002286"/>
    </source>
</evidence>
<evidence type="ECO:0000313" key="3">
    <source>
        <dbReference type="EMBL" id="MDC9031947.1"/>
    </source>
</evidence>
<dbReference type="InterPro" id="IPR048020">
    <property type="entry name" value="Transpos_IS3"/>
</dbReference>
<dbReference type="EMBL" id="JANHJP010000002">
    <property type="protein sequence ID" value="MDC9031947.1"/>
    <property type="molecule type" value="Genomic_DNA"/>
</dbReference>
<comment type="function">
    <text evidence="1">Involved in the transposition of the insertion sequence.</text>
</comment>
<feature type="domain" description="Integrase catalytic" evidence="2">
    <location>
        <begin position="150"/>
        <end position="312"/>
    </location>
</feature>
<dbReference type="InterPro" id="IPR050900">
    <property type="entry name" value="Transposase_IS3/IS150/IS904"/>
</dbReference>
<accession>A0ABT5L8R8</accession>